<protein>
    <submittedName>
        <fullName evidence="1">MoaD/ThiS family protein</fullName>
    </submittedName>
</protein>
<dbReference type="Pfam" id="PF02597">
    <property type="entry name" value="ThiS"/>
    <property type="match status" value="1"/>
</dbReference>
<reference evidence="1" key="1">
    <citation type="journal article" date="2020" name="mSystems">
        <title>Genome- and Community-Level Interaction Insights into Carbon Utilization and Element Cycling Functions of Hydrothermarchaeota in Hydrothermal Sediment.</title>
        <authorList>
            <person name="Zhou Z."/>
            <person name="Liu Y."/>
            <person name="Xu W."/>
            <person name="Pan J."/>
            <person name="Luo Z.H."/>
            <person name="Li M."/>
        </authorList>
    </citation>
    <scope>NUCLEOTIDE SEQUENCE [LARGE SCALE GENOMIC DNA]</scope>
    <source>
        <strain evidence="1">SpSt-23</strain>
    </source>
</reference>
<dbReference type="InterPro" id="IPR012675">
    <property type="entry name" value="Beta-grasp_dom_sf"/>
</dbReference>
<dbReference type="SUPFAM" id="SSF54285">
    <property type="entry name" value="MoaD/ThiS"/>
    <property type="match status" value="1"/>
</dbReference>
<dbReference type="EMBL" id="DSJT01000001">
    <property type="protein sequence ID" value="HEF86710.1"/>
    <property type="molecule type" value="Genomic_DNA"/>
</dbReference>
<evidence type="ECO:0000313" key="1">
    <source>
        <dbReference type="EMBL" id="HEF86710.1"/>
    </source>
</evidence>
<dbReference type="InterPro" id="IPR016155">
    <property type="entry name" value="Mopterin_synth/thiamin_S_b"/>
</dbReference>
<comment type="caution">
    <text evidence="1">The sequence shown here is derived from an EMBL/GenBank/DDBJ whole genome shotgun (WGS) entry which is preliminary data.</text>
</comment>
<dbReference type="CDD" id="cd17040">
    <property type="entry name" value="Ubl_MoaD_like"/>
    <property type="match status" value="1"/>
</dbReference>
<dbReference type="Gene3D" id="3.10.20.30">
    <property type="match status" value="1"/>
</dbReference>
<sequence>MLLKNYIRIKVRYLAPLIQSIVGVESEEIVLEKGTKLGDLLEELVCVHNGELAKWLFSENGKLNQGILIMVNGSIAHNLDMVLNDMDEIVLTIPFNGG</sequence>
<accession>A0A7C2BJS1</accession>
<organism evidence="1">
    <name type="scientific">Thermosphaera aggregans</name>
    <dbReference type="NCBI Taxonomy" id="54254"/>
    <lineage>
        <taxon>Archaea</taxon>
        <taxon>Thermoproteota</taxon>
        <taxon>Thermoprotei</taxon>
        <taxon>Desulfurococcales</taxon>
        <taxon>Desulfurococcaceae</taxon>
        <taxon>Thermosphaera</taxon>
    </lineage>
</organism>
<dbReference type="InterPro" id="IPR003749">
    <property type="entry name" value="ThiS/MoaD-like"/>
</dbReference>
<gene>
    <name evidence="1" type="ORF">ENP55_00030</name>
</gene>
<dbReference type="AlphaFoldDB" id="A0A7C2BJS1"/>
<proteinExistence type="predicted"/>
<name>A0A7C2BJS1_9CREN</name>